<gene>
    <name evidence="1" type="ORF">EHR08_10250</name>
</gene>
<comment type="caution">
    <text evidence="1">The sequence shown here is derived from an EMBL/GenBank/DDBJ whole genome shotgun (WGS) entry which is preliminary data.</text>
</comment>
<sequence length="213" mass="24337">MNLEIDENSFFNSIDKESLVNLGEVLIDLNLSEGIIKDIPILSTFLSARKSVLDIRDKLYLKKILKFLHNLSIVETKDRESFIKKINSDSKIKELISSNILLLLDKIHEIDKSNLISVALIEFIEEKIKIEEFELILNVIEKSPLVDLLRLPKLNNFDIAFNDSIFDRLFTAGLYRFTHASGTLGGGGTGYSPNEYTHIMIRIIERAKINDLE</sequence>
<accession>A0A6H3NTL3</accession>
<evidence type="ECO:0000313" key="1">
    <source>
        <dbReference type="EMBL" id="TGN14019.1"/>
    </source>
</evidence>
<dbReference type="AlphaFoldDB" id="A0A6H3NTL3"/>
<proteinExistence type="predicted"/>
<dbReference type="Proteomes" id="UP000297649">
    <property type="component" value="Unassembled WGS sequence"/>
</dbReference>
<dbReference type="RefSeq" id="WP_135638054.1">
    <property type="nucleotide sequence ID" value="NZ_RQHT01000008.1"/>
</dbReference>
<organism evidence="1 2">
    <name type="scientific">Leptospira bandrabouensis</name>
    <dbReference type="NCBI Taxonomy" id="2484903"/>
    <lineage>
        <taxon>Bacteria</taxon>
        <taxon>Pseudomonadati</taxon>
        <taxon>Spirochaetota</taxon>
        <taxon>Spirochaetia</taxon>
        <taxon>Leptospirales</taxon>
        <taxon>Leptospiraceae</taxon>
        <taxon>Leptospira</taxon>
    </lineage>
</organism>
<keyword evidence="2" id="KW-1185">Reference proteome</keyword>
<reference evidence="1" key="1">
    <citation type="journal article" date="2019" name="PLoS Negl. Trop. Dis.">
        <title>Revisiting the worldwide diversity of Leptospira species in the environment.</title>
        <authorList>
            <person name="Vincent A.T."/>
            <person name="Schiettekatte O."/>
            <person name="Bourhy P."/>
            <person name="Veyrier F.J."/>
            <person name="Picardeau M."/>
        </authorList>
    </citation>
    <scope>NUCLEOTIDE SEQUENCE [LARGE SCALE GENOMIC DNA]</scope>
    <source>
        <strain evidence="1">201601109</strain>
    </source>
</reference>
<protein>
    <submittedName>
        <fullName evidence="1">Uncharacterized protein</fullName>
    </submittedName>
</protein>
<evidence type="ECO:0000313" key="2">
    <source>
        <dbReference type="Proteomes" id="UP000297649"/>
    </source>
</evidence>
<dbReference type="EMBL" id="RQHU01000006">
    <property type="protein sequence ID" value="TGN14019.1"/>
    <property type="molecule type" value="Genomic_DNA"/>
</dbReference>
<name>A0A6H3NTL3_9LEPT</name>